<proteinExistence type="predicted"/>
<dbReference type="AlphaFoldDB" id="A0A182JC09"/>
<dbReference type="STRING" id="41427.A0A182JC09"/>
<organism evidence="1">
    <name type="scientific">Anopheles atroparvus</name>
    <name type="common">European mosquito</name>
    <dbReference type="NCBI Taxonomy" id="41427"/>
    <lineage>
        <taxon>Eukaryota</taxon>
        <taxon>Metazoa</taxon>
        <taxon>Ecdysozoa</taxon>
        <taxon>Arthropoda</taxon>
        <taxon>Hexapoda</taxon>
        <taxon>Insecta</taxon>
        <taxon>Pterygota</taxon>
        <taxon>Neoptera</taxon>
        <taxon>Endopterygota</taxon>
        <taxon>Diptera</taxon>
        <taxon>Nematocera</taxon>
        <taxon>Culicoidea</taxon>
        <taxon>Culicidae</taxon>
        <taxon>Anophelinae</taxon>
        <taxon>Anopheles</taxon>
    </lineage>
</organism>
<dbReference type="InterPro" id="IPR031734">
    <property type="entry name" value="MBF2"/>
</dbReference>
<reference evidence="1" key="1">
    <citation type="submission" date="2022-08" db="UniProtKB">
        <authorList>
            <consortium name="EnsemblMetazoa"/>
        </authorList>
    </citation>
    <scope>IDENTIFICATION</scope>
    <source>
        <strain evidence="1">EBRO</strain>
    </source>
</reference>
<name>A0A182JC09_ANOAO</name>
<protein>
    <submittedName>
        <fullName evidence="1">Uncharacterized protein</fullName>
    </submittedName>
</protein>
<accession>A0A182JC09</accession>
<evidence type="ECO:0000313" key="1">
    <source>
        <dbReference type="EnsemblMetazoa" id="AATE015252-PA.1"/>
    </source>
</evidence>
<sequence>MQNQPSSKSMYRTQGVILFLGLFLFSTTVRANFSNGVATSRQSYFFGTKAVTDILCFSKTLLKGSTLPQDVSFTNPTAMKNIKFVTLAADRYSSHGFTADISSGAIGTTSLTIKLNGKSILPYAIEAKFYCVK</sequence>
<dbReference type="Pfam" id="PF15868">
    <property type="entry name" value="MBF2"/>
    <property type="match status" value="1"/>
</dbReference>
<dbReference type="EnsemblMetazoa" id="AATE015252-RA">
    <property type="protein sequence ID" value="AATE015252-PA.1"/>
    <property type="gene ID" value="AATE015252"/>
</dbReference>
<dbReference type="VEuPathDB" id="VectorBase:AATE015252"/>